<feature type="domain" description="AAA+ ATPase" evidence="9">
    <location>
        <begin position="337"/>
        <end position="480"/>
    </location>
</feature>
<evidence type="ECO:0000256" key="1">
    <source>
        <dbReference type="ARBA" id="ARBA00006360"/>
    </source>
</evidence>
<gene>
    <name evidence="10" type="ORF">LIER_36512</name>
</gene>
<dbReference type="InterPro" id="IPR050238">
    <property type="entry name" value="DNA_Rep/Repair_Clamp_Loader"/>
</dbReference>
<dbReference type="PANTHER" id="PTHR11669">
    <property type="entry name" value="REPLICATION FACTOR C / DNA POLYMERASE III GAMMA-TAU SUBUNIT"/>
    <property type="match status" value="1"/>
</dbReference>
<evidence type="ECO:0000256" key="6">
    <source>
        <dbReference type="ARBA" id="ARBA00022840"/>
    </source>
</evidence>
<dbReference type="GO" id="GO:0006281">
    <property type="term" value="P:DNA repair"/>
    <property type="evidence" value="ECO:0007669"/>
    <property type="project" value="TreeGrafter"/>
</dbReference>
<evidence type="ECO:0000256" key="3">
    <source>
        <dbReference type="ARBA" id="ARBA00022723"/>
    </source>
</evidence>
<dbReference type="Gene3D" id="3.40.50.300">
    <property type="entry name" value="P-loop containing nucleotide triphosphate hydrolases"/>
    <property type="match status" value="1"/>
</dbReference>
<evidence type="ECO:0000256" key="4">
    <source>
        <dbReference type="ARBA" id="ARBA00022741"/>
    </source>
</evidence>
<dbReference type="AlphaFoldDB" id="A0AAV3P9M4"/>
<dbReference type="InterPro" id="IPR045085">
    <property type="entry name" value="HLD_clamp_pol_III_gamma_tau"/>
</dbReference>
<name>A0AAV3P9M4_LITER</name>
<dbReference type="NCBIfam" id="TIGR02397">
    <property type="entry name" value="dnaX_nterm"/>
    <property type="match status" value="1"/>
</dbReference>
<dbReference type="GO" id="GO:0046872">
    <property type="term" value="F:metal ion binding"/>
    <property type="evidence" value="ECO:0007669"/>
    <property type="project" value="UniProtKB-KW"/>
</dbReference>
<dbReference type="Proteomes" id="UP001454036">
    <property type="component" value="Unassembled WGS sequence"/>
</dbReference>
<dbReference type="Gene3D" id="1.10.8.60">
    <property type="match status" value="1"/>
</dbReference>
<dbReference type="CDD" id="cd18137">
    <property type="entry name" value="HLD_clamp_pol_III_gamma_tau"/>
    <property type="match status" value="1"/>
</dbReference>
<organism evidence="10 11">
    <name type="scientific">Lithospermum erythrorhizon</name>
    <name type="common">Purple gromwell</name>
    <name type="synonym">Lithospermum officinale var. erythrorhizon</name>
    <dbReference type="NCBI Taxonomy" id="34254"/>
    <lineage>
        <taxon>Eukaryota</taxon>
        <taxon>Viridiplantae</taxon>
        <taxon>Streptophyta</taxon>
        <taxon>Embryophyta</taxon>
        <taxon>Tracheophyta</taxon>
        <taxon>Spermatophyta</taxon>
        <taxon>Magnoliopsida</taxon>
        <taxon>eudicotyledons</taxon>
        <taxon>Gunneridae</taxon>
        <taxon>Pentapetalae</taxon>
        <taxon>asterids</taxon>
        <taxon>lamiids</taxon>
        <taxon>Boraginales</taxon>
        <taxon>Boraginaceae</taxon>
        <taxon>Boraginoideae</taxon>
        <taxon>Lithospermeae</taxon>
        <taxon>Lithospermum</taxon>
    </lineage>
</organism>
<keyword evidence="4" id="KW-0547">Nucleotide-binding</keyword>
<dbReference type="InterPro" id="IPR012763">
    <property type="entry name" value="DNA_pol_III_sug/sutau_N"/>
</dbReference>
<dbReference type="EC" id="2.7.7.7" evidence="2"/>
<dbReference type="SMART" id="SM00382">
    <property type="entry name" value="AAA"/>
    <property type="match status" value="1"/>
</dbReference>
<accession>A0AAV3P9M4</accession>
<keyword evidence="6" id="KW-0067">ATP-binding</keyword>
<dbReference type="FunFam" id="1.10.8.60:FF:000013">
    <property type="entry name" value="DNA polymerase III subunit gamma/tau"/>
    <property type="match status" value="1"/>
</dbReference>
<reference evidence="10 11" key="1">
    <citation type="submission" date="2024-01" db="EMBL/GenBank/DDBJ databases">
        <title>The complete chloroplast genome sequence of Lithospermum erythrorhizon: insights into the phylogenetic relationship among Boraginaceae species and the maternal lineages of purple gromwells.</title>
        <authorList>
            <person name="Okada T."/>
            <person name="Watanabe K."/>
        </authorList>
    </citation>
    <scope>NUCLEOTIDE SEQUENCE [LARGE SCALE GENOMIC DNA]</scope>
</reference>
<keyword evidence="5" id="KW-0862">Zinc</keyword>
<keyword evidence="11" id="KW-1185">Reference proteome</keyword>
<evidence type="ECO:0000313" key="11">
    <source>
        <dbReference type="Proteomes" id="UP001454036"/>
    </source>
</evidence>
<dbReference type="Pfam" id="PF23007">
    <property type="entry name" value="DnaA_N-like_STI"/>
    <property type="match status" value="1"/>
</dbReference>
<comment type="similarity">
    <text evidence="1">Belongs to the DnaX/STICHEL family.</text>
</comment>
<evidence type="ECO:0000256" key="8">
    <source>
        <dbReference type="ARBA" id="ARBA00049244"/>
    </source>
</evidence>
<comment type="catalytic activity">
    <reaction evidence="8">
        <text>DNA(n) + a 2'-deoxyribonucleoside 5'-triphosphate = DNA(n+1) + diphosphate</text>
        <dbReference type="Rhea" id="RHEA:22508"/>
        <dbReference type="Rhea" id="RHEA-COMP:17339"/>
        <dbReference type="Rhea" id="RHEA-COMP:17340"/>
        <dbReference type="ChEBI" id="CHEBI:33019"/>
        <dbReference type="ChEBI" id="CHEBI:61560"/>
        <dbReference type="ChEBI" id="CHEBI:173112"/>
        <dbReference type="EC" id="2.7.7.7"/>
    </reaction>
</comment>
<dbReference type="GO" id="GO:0006261">
    <property type="term" value="P:DNA-templated DNA replication"/>
    <property type="evidence" value="ECO:0007669"/>
    <property type="project" value="TreeGrafter"/>
</dbReference>
<dbReference type="Pfam" id="PF13177">
    <property type="entry name" value="DNA_pol3_delta2"/>
    <property type="match status" value="1"/>
</dbReference>
<dbReference type="GO" id="GO:0003689">
    <property type="term" value="F:DNA clamp loader activity"/>
    <property type="evidence" value="ECO:0007669"/>
    <property type="project" value="TreeGrafter"/>
</dbReference>
<dbReference type="GO" id="GO:0005663">
    <property type="term" value="C:DNA replication factor C complex"/>
    <property type="evidence" value="ECO:0007669"/>
    <property type="project" value="TreeGrafter"/>
</dbReference>
<dbReference type="GO" id="GO:0003887">
    <property type="term" value="F:DNA-directed DNA polymerase activity"/>
    <property type="evidence" value="ECO:0007669"/>
    <property type="project" value="UniProtKB-KW"/>
</dbReference>
<dbReference type="GO" id="GO:0009360">
    <property type="term" value="C:DNA polymerase III complex"/>
    <property type="evidence" value="ECO:0007669"/>
    <property type="project" value="InterPro"/>
</dbReference>
<keyword evidence="3" id="KW-0479">Metal-binding</keyword>
<keyword evidence="7 10" id="KW-0239">DNA-directed DNA polymerase</keyword>
<evidence type="ECO:0000256" key="2">
    <source>
        <dbReference type="ARBA" id="ARBA00012417"/>
    </source>
</evidence>
<dbReference type="InterPro" id="IPR054506">
    <property type="entry name" value="DnaA_N-like_STI"/>
</dbReference>
<dbReference type="EMBL" id="BAABME010016776">
    <property type="protein sequence ID" value="GAA0147411.1"/>
    <property type="molecule type" value="Genomic_DNA"/>
</dbReference>
<proteinExistence type="inferred from homology"/>
<comment type="caution">
    <text evidence="10">The sequence shown here is derived from an EMBL/GenBank/DDBJ whole genome shotgun (WGS) entry which is preliminary data.</text>
</comment>
<evidence type="ECO:0000256" key="7">
    <source>
        <dbReference type="ARBA" id="ARBA00022932"/>
    </source>
</evidence>
<dbReference type="InterPro" id="IPR027417">
    <property type="entry name" value="P-loop_NTPase"/>
</dbReference>
<keyword evidence="7 10" id="KW-0548">Nucleotidyltransferase</keyword>
<dbReference type="InterPro" id="IPR003593">
    <property type="entry name" value="AAA+_ATPase"/>
</dbReference>
<dbReference type="PANTHER" id="PTHR11669:SF0">
    <property type="entry name" value="PROTEIN STICHEL-LIKE 2"/>
    <property type="match status" value="1"/>
</dbReference>
<dbReference type="SUPFAM" id="SSF52540">
    <property type="entry name" value="P-loop containing nucleoside triphosphate hydrolases"/>
    <property type="match status" value="1"/>
</dbReference>
<dbReference type="GO" id="GO:0005524">
    <property type="term" value="F:ATP binding"/>
    <property type="evidence" value="ECO:0007669"/>
    <property type="project" value="UniProtKB-KW"/>
</dbReference>
<sequence length="1004" mass="110927">MIDGRRHSVDVPISKTLVALRRVRSLRDPSTNSMSKFSALVENWETHSSNGINLGFENVLHESDDHNRRLKNSYSHKKEEEHAREQELYHCSRKSNPGILSHGTSLWVENLGRDSPKAVHVQMPGGNQLDQAFVFESKPLPRKYGWNDTDKGLDVPCITPSSDCIEGVGSCNAFSEGSTPVAKTAVTTSRQRYRYNKNIRSSRPGVGDVFSCAGSPTFSNDSPLPDSSAYALSLYRNTDNDVVDFGQGCKISCCWSSTPSHRESNLLPDAEERPLMLGEPGQHFQSDNMNFPDDKVDMYPSNPSSFSQKYRPKSFDKLVGQYAVARSLVGAISTERITPLYLFHGPRGTGKTSASTIFAAALNCLSLEIEKPCGLCQECSLFFSGRCRDFKEVDCVKMNQTEMIRSLTTSAQLPPVASRFKVFIIDECHLLRDEAWETVLKSLHDLSLHVIFILVTPYLDRLPRSVVSRSQRHHFPKIKEADIAKKLERMCVEEDLEFDQDALELIGAKSIGSLRDAEMMLEQLSLLGKRITVPLVYELIGVVSDDELIGLLRLALSVDTSSTVKRARELMRSVDPIQLVSQLANIIMDILAENCGAGITDTTKRKLFGGSTCAADVQQLNYALKILTEAETQLRTSKNQSTWLTVALLQLSSTVASRDTNDYGTSMRTLQPQDTDFCSTSSTGESLKNLESCSCGKNGSCGVGIQEESLEVLWRNATGICPSSSLRNLLQKRGKLLSICFNQGIAVADLAFNHPKYVSKAEKSWKLIASALQSSLGCNVEIRIKLVNFTSSKACTEKKKPYFNLFRCSRRKNHKSDSATECDSRSHYSDITFKGATIMDSSDHGSQISHTCSNGKTSVKIIRSSDGNALSIGVTQAEPLKTNQLKIDYPSRGSCESEDLYALTVERQACSASTCESLRRKSNASSTCQTFCNSIQAQNNIKMSSPSKGASETNFSGSDPFVSLRSINDDVDGSGDKKQSKFSKSRCWRTAMFPIRKVTALVTV</sequence>
<evidence type="ECO:0000259" key="9">
    <source>
        <dbReference type="SMART" id="SM00382"/>
    </source>
</evidence>
<keyword evidence="7 10" id="KW-0808">Transferase</keyword>
<evidence type="ECO:0000313" key="10">
    <source>
        <dbReference type="EMBL" id="GAA0147411.1"/>
    </source>
</evidence>
<evidence type="ECO:0000256" key="5">
    <source>
        <dbReference type="ARBA" id="ARBA00022833"/>
    </source>
</evidence>
<protein>
    <recommendedName>
        <fullName evidence="2">DNA-directed DNA polymerase</fullName>
        <ecNumber evidence="2">2.7.7.7</ecNumber>
    </recommendedName>
</protein>